<dbReference type="InterPro" id="IPR023214">
    <property type="entry name" value="HAD_sf"/>
</dbReference>
<dbReference type="InterPro" id="IPR036412">
    <property type="entry name" value="HAD-like_sf"/>
</dbReference>
<keyword evidence="1 2" id="KW-0732">Signal</keyword>
<proteinExistence type="predicted"/>
<dbReference type="InterPro" id="IPR006423">
    <property type="entry name" value="Lipo_e_P4"/>
</dbReference>
<protein>
    <submittedName>
        <fullName evidence="3">5'-nucleotidase, lipoprotein e(P4) family</fullName>
    </submittedName>
</protein>
<reference evidence="3 4" key="1">
    <citation type="submission" date="2018-10" db="EMBL/GenBank/DDBJ databases">
        <title>Phylogenomics of Brevibacillus.</title>
        <authorList>
            <person name="Dunlap C."/>
        </authorList>
    </citation>
    <scope>NUCLEOTIDE SEQUENCE [LARGE SCALE GENOMIC DNA]</scope>
    <source>
        <strain evidence="3 4">JCM 15716</strain>
    </source>
</reference>
<dbReference type="Pfam" id="PF03767">
    <property type="entry name" value="Acid_phosphat_B"/>
    <property type="match status" value="1"/>
</dbReference>
<comment type="caution">
    <text evidence="3">The sequence shown here is derived from an EMBL/GenBank/DDBJ whole genome shotgun (WGS) entry which is preliminary data.</text>
</comment>
<dbReference type="EMBL" id="RHHQ01000012">
    <property type="protein sequence ID" value="RNB87474.1"/>
    <property type="molecule type" value="Genomic_DNA"/>
</dbReference>
<dbReference type="GO" id="GO:0009279">
    <property type="term" value="C:cell outer membrane"/>
    <property type="evidence" value="ECO:0007669"/>
    <property type="project" value="InterPro"/>
</dbReference>
<dbReference type="Gene3D" id="3.40.50.1000">
    <property type="entry name" value="HAD superfamily/HAD-like"/>
    <property type="match status" value="1"/>
</dbReference>
<dbReference type="InterPro" id="IPR005519">
    <property type="entry name" value="Acid_phosphat_B-like"/>
</dbReference>
<dbReference type="PIRSF" id="PIRSF019271">
    <property type="entry name" value="Acid_Ptase_C"/>
    <property type="match status" value="1"/>
</dbReference>
<name>A0A3M8DHF2_9BACL</name>
<feature type="signal peptide" evidence="2">
    <location>
        <begin position="1"/>
        <end position="17"/>
    </location>
</feature>
<sequence length="286" mass="32357">MLASIIALGTAAGYASASTSQPSVEAAQQEQAPAAESTTSDVGNILTVAVAWKQTAAEYKALYHQAFNIARMQVDLALANQKPGDKPLAIITDLDDTVLLPVNYWGYLINNNMDFFDDAIWDKWIPQYKMVASPGALDFLNYCKEKGVEVYYVSNRDQGPRTYKYALTQLKRLKFPYADETHLTVNRDTSNKEPRQNEIAQTYNVISYLGDNLNDFRRVYYVKDVDERTKLMEQDKDLYGSKFILLPNPTDGHWVRAIFGESEPAATDENRAIWKKAATRSAWKQK</sequence>
<dbReference type="NCBIfam" id="TIGR01533">
    <property type="entry name" value="lipo_e_P4"/>
    <property type="match status" value="1"/>
</dbReference>
<evidence type="ECO:0000313" key="3">
    <source>
        <dbReference type="EMBL" id="RNB87474.1"/>
    </source>
</evidence>
<dbReference type="OrthoDB" id="395856at2"/>
<evidence type="ECO:0000313" key="4">
    <source>
        <dbReference type="Proteomes" id="UP000271031"/>
    </source>
</evidence>
<evidence type="ECO:0000256" key="2">
    <source>
        <dbReference type="SAM" id="SignalP"/>
    </source>
</evidence>
<keyword evidence="4" id="KW-1185">Reference proteome</keyword>
<feature type="chain" id="PRO_5038771725" evidence="2">
    <location>
        <begin position="18"/>
        <end position="286"/>
    </location>
</feature>
<accession>A0A3M8DHF2</accession>
<gene>
    <name evidence="3" type="ORF">EDM56_14530</name>
</gene>
<dbReference type="AlphaFoldDB" id="A0A3M8DHF2"/>
<organism evidence="3 4">
    <name type="scientific">Brevibacillus fluminis</name>
    <dbReference type="NCBI Taxonomy" id="511487"/>
    <lineage>
        <taxon>Bacteria</taxon>
        <taxon>Bacillati</taxon>
        <taxon>Bacillota</taxon>
        <taxon>Bacilli</taxon>
        <taxon>Bacillales</taxon>
        <taxon>Paenibacillaceae</taxon>
        <taxon>Brevibacillus</taxon>
    </lineage>
</organism>
<evidence type="ECO:0000256" key="1">
    <source>
        <dbReference type="ARBA" id="ARBA00022729"/>
    </source>
</evidence>
<dbReference type="Proteomes" id="UP000271031">
    <property type="component" value="Unassembled WGS sequence"/>
</dbReference>
<dbReference type="SUPFAM" id="SSF56784">
    <property type="entry name" value="HAD-like"/>
    <property type="match status" value="1"/>
</dbReference>
<keyword evidence="3" id="KW-0449">Lipoprotein</keyword>